<dbReference type="Proteomes" id="UP000194360">
    <property type="component" value="Unassembled WGS sequence"/>
</dbReference>
<keyword evidence="2 7" id="KW-0418">Kinase</keyword>
<evidence type="ECO:0000256" key="4">
    <source>
        <dbReference type="SAM" id="Coils"/>
    </source>
</evidence>
<dbReference type="STRING" id="2074.BG845_02512"/>
<evidence type="ECO:0000259" key="5">
    <source>
        <dbReference type="SMART" id="SM00065"/>
    </source>
</evidence>
<keyword evidence="3" id="KW-0902">Two-component regulatory system</keyword>
<reference evidence="7 8" key="1">
    <citation type="submission" date="2016-09" db="EMBL/GenBank/DDBJ databases">
        <title>Pseudonocardia autotrophica DSM535, a candidate organism with high potential of specific P450 cytochromes.</title>
        <authorList>
            <person name="Grumaz C."/>
            <person name="Vainshtein Y."/>
            <person name="Kirstahler P."/>
            <person name="Sohn K."/>
        </authorList>
    </citation>
    <scope>NUCLEOTIDE SEQUENCE [LARGE SCALE GENOMIC DNA]</scope>
    <source>
        <strain evidence="7 8">DSM 535</strain>
    </source>
</reference>
<dbReference type="GO" id="GO:0016020">
    <property type="term" value="C:membrane"/>
    <property type="evidence" value="ECO:0007669"/>
    <property type="project" value="InterPro"/>
</dbReference>
<dbReference type="EMBL" id="MIGB01000011">
    <property type="protein sequence ID" value="OSY40754.1"/>
    <property type="molecule type" value="Genomic_DNA"/>
</dbReference>
<dbReference type="PANTHER" id="PTHR24421">
    <property type="entry name" value="NITRATE/NITRITE SENSOR PROTEIN NARX-RELATED"/>
    <property type="match status" value="1"/>
</dbReference>
<accession>A0A1Y2MZX4</accession>
<dbReference type="InterPro" id="IPR050482">
    <property type="entry name" value="Sensor_HK_TwoCompSys"/>
</dbReference>
<dbReference type="Pfam" id="PF02518">
    <property type="entry name" value="HATPase_c"/>
    <property type="match status" value="1"/>
</dbReference>
<dbReference type="SMART" id="SM00387">
    <property type="entry name" value="HATPase_c"/>
    <property type="match status" value="1"/>
</dbReference>
<dbReference type="EC" id="2.7.13.3" evidence="7"/>
<sequence length="395" mass="42496">MTSHTADQGRRTAAFAEAASVIARESDLSTVLDLLASEVRAVTGLPTCAIILVDPVDESLRHVGRSGLPADYPARVEEARRNGAPMATLDAYRARRTVIAAGSKARVLGDPRWAPTQNIVADNDWDTFIAVPLIVRGTAIGVMTGFSPDRSGPTPEDVQFLEVMADHAAIAVDNARMSAQLQLRAAEGERQRLARDLHDSVNQALFSLTLQARGLQLRLDRTDEPVDREALVSGLAELRELAQEALGEMRSLIEQRRPRELRERGLLCALDALAESCARTTGVSVELFAPEVLHLDPAVEEDLFRLVQEGLNNVAKHARARTAVVEVSAAGADLVVEVIDDGVGLGEPSGVRAHFGMQTMRERATRHGATLTFEPGPDGVGTRVRVRVPAALGGD</sequence>
<gene>
    <name evidence="7" type="primary">liaS_6</name>
    <name evidence="7" type="ORF">BG845_02512</name>
</gene>
<evidence type="ECO:0000313" key="7">
    <source>
        <dbReference type="EMBL" id="OSY40754.1"/>
    </source>
</evidence>
<evidence type="ECO:0000256" key="3">
    <source>
        <dbReference type="ARBA" id="ARBA00023012"/>
    </source>
</evidence>
<dbReference type="SMART" id="SM00065">
    <property type="entry name" value="GAF"/>
    <property type="match status" value="1"/>
</dbReference>
<organism evidence="7 8">
    <name type="scientific">Pseudonocardia autotrophica</name>
    <name type="common">Amycolata autotrophica</name>
    <name type="synonym">Nocardia autotrophica</name>
    <dbReference type="NCBI Taxonomy" id="2074"/>
    <lineage>
        <taxon>Bacteria</taxon>
        <taxon>Bacillati</taxon>
        <taxon>Actinomycetota</taxon>
        <taxon>Actinomycetes</taxon>
        <taxon>Pseudonocardiales</taxon>
        <taxon>Pseudonocardiaceae</taxon>
        <taxon>Pseudonocardia</taxon>
    </lineage>
</organism>
<dbReference type="InterPro" id="IPR029016">
    <property type="entry name" value="GAF-like_dom_sf"/>
</dbReference>
<name>A0A1Y2MZX4_PSEAH</name>
<dbReference type="CDD" id="cd16917">
    <property type="entry name" value="HATPase_UhpB-NarQ-NarX-like"/>
    <property type="match status" value="1"/>
</dbReference>
<evidence type="ECO:0000313" key="8">
    <source>
        <dbReference type="Proteomes" id="UP000194360"/>
    </source>
</evidence>
<dbReference type="GO" id="GO:0046983">
    <property type="term" value="F:protein dimerization activity"/>
    <property type="evidence" value="ECO:0007669"/>
    <property type="project" value="InterPro"/>
</dbReference>
<dbReference type="OrthoDB" id="9764154at2"/>
<dbReference type="Gene3D" id="1.20.5.1930">
    <property type="match status" value="1"/>
</dbReference>
<feature type="domain" description="Histidine kinase/HSP90-like ATPase" evidence="6">
    <location>
        <begin position="298"/>
        <end position="392"/>
    </location>
</feature>
<dbReference type="SUPFAM" id="SSF55874">
    <property type="entry name" value="ATPase domain of HSP90 chaperone/DNA topoisomerase II/histidine kinase"/>
    <property type="match status" value="1"/>
</dbReference>
<feature type="domain" description="GAF" evidence="5">
    <location>
        <begin position="27"/>
        <end position="182"/>
    </location>
</feature>
<dbReference type="SUPFAM" id="SSF55781">
    <property type="entry name" value="GAF domain-like"/>
    <property type="match status" value="1"/>
</dbReference>
<feature type="coiled-coil region" evidence="4">
    <location>
        <begin position="176"/>
        <end position="203"/>
    </location>
</feature>
<dbReference type="Pfam" id="PF13185">
    <property type="entry name" value="GAF_2"/>
    <property type="match status" value="1"/>
</dbReference>
<dbReference type="Pfam" id="PF07730">
    <property type="entry name" value="HisKA_3"/>
    <property type="match status" value="1"/>
</dbReference>
<evidence type="ECO:0000256" key="1">
    <source>
        <dbReference type="ARBA" id="ARBA00022679"/>
    </source>
</evidence>
<keyword evidence="4" id="KW-0175">Coiled coil</keyword>
<evidence type="ECO:0000259" key="6">
    <source>
        <dbReference type="SMART" id="SM00387"/>
    </source>
</evidence>
<dbReference type="InterPro" id="IPR036890">
    <property type="entry name" value="HATPase_C_sf"/>
</dbReference>
<dbReference type="Gene3D" id="3.30.450.40">
    <property type="match status" value="1"/>
</dbReference>
<dbReference type="RefSeq" id="WP_085912768.1">
    <property type="nucleotide sequence ID" value="NZ_AP018920.1"/>
</dbReference>
<dbReference type="GO" id="GO:0000155">
    <property type="term" value="F:phosphorelay sensor kinase activity"/>
    <property type="evidence" value="ECO:0007669"/>
    <property type="project" value="InterPro"/>
</dbReference>
<dbReference type="InterPro" id="IPR003018">
    <property type="entry name" value="GAF"/>
</dbReference>
<evidence type="ECO:0000256" key="2">
    <source>
        <dbReference type="ARBA" id="ARBA00022777"/>
    </source>
</evidence>
<dbReference type="InterPro" id="IPR011712">
    <property type="entry name" value="Sig_transdc_His_kin_sub3_dim/P"/>
</dbReference>
<dbReference type="AlphaFoldDB" id="A0A1Y2MZX4"/>
<dbReference type="Gene3D" id="3.30.565.10">
    <property type="entry name" value="Histidine kinase-like ATPase, C-terminal domain"/>
    <property type="match status" value="1"/>
</dbReference>
<protein>
    <submittedName>
        <fullName evidence="7">Sensor histidine kinase LiaS</fullName>
        <ecNumber evidence="7">2.7.13.3</ecNumber>
    </submittedName>
</protein>
<comment type="caution">
    <text evidence="7">The sequence shown here is derived from an EMBL/GenBank/DDBJ whole genome shotgun (WGS) entry which is preliminary data.</text>
</comment>
<keyword evidence="1 7" id="KW-0808">Transferase</keyword>
<keyword evidence="8" id="KW-1185">Reference proteome</keyword>
<proteinExistence type="predicted"/>
<dbReference type="InterPro" id="IPR003594">
    <property type="entry name" value="HATPase_dom"/>
</dbReference>